<dbReference type="Pfam" id="PF14668">
    <property type="entry name" value="RICTOR_V"/>
    <property type="match status" value="1"/>
</dbReference>
<dbReference type="InterPro" id="IPR029451">
    <property type="entry name" value="RICTOR_M"/>
</dbReference>
<dbReference type="Proteomes" id="UP000038830">
    <property type="component" value="Unassembled WGS sequence"/>
</dbReference>
<dbReference type="EMBL" id="KV453925">
    <property type="protein sequence ID" value="ODV75931.1"/>
    <property type="molecule type" value="Genomic_DNA"/>
</dbReference>
<dbReference type="SMART" id="SM01310">
    <property type="entry name" value="RICTOR_V"/>
    <property type="match status" value="1"/>
</dbReference>
<dbReference type="GO" id="GO:0038203">
    <property type="term" value="P:TORC2 signaling"/>
    <property type="evidence" value="ECO:0007669"/>
    <property type="project" value="TreeGrafter"/>
</dbReference>
<protein>
    <recommendedName>
        <fullName evidence="9">ARM repeat-containing protein</fullName>
    </recommendedName>
</protein>
<gene>
    <name evidence="5" type="ORF">BN1211_0543</name>
    <name evidence="6" type="ORF">CYBJADRAFT_165304</name>
</gene>
<dbReference type="SUPFAM" id="SSF48371">
    <property type="entry name" value="ARM repeat"/>
    <property type="match status" value="2"/>
</dbReference>
<feature type="domain" description="Rapamycin-insensitive companion of mTOR" evidence="4">
    <location>
        <begin position="855"/>
        <end position="927"/>
    </location>
</feature>
<dbReference type="Proteomes" id="UP000094389">
    <property type="component" value="Unassembled WGS sequence"/>
</dbReference>
<reference evidence="6 8" key="3">
    <citation type="journal article" date="2016" name="Proc. Natl. Acad. Sci. U.S.A.">
        <title>Comparative genomics of biotechnologically important yeasts.</title>
        <authorList>
            <person name="Riley R."/>
            <person name="Haridas S."/>
            <person name="Wolfe K.H."/>
            <person name="Lopes M.R."/>
            <person name="Hittinger C.T."/>
            <person name="Goeker M."/>
            <person name="Salamov A.A."/>
            <person name="Wisecaver J.H."/>
            <person name="Long T.M."/>
            <person name="Calvey C.H."/>
            <person name="Aerts A.L."/>
            <person name="Barry K.W."/>
            <person name="Choi C."/>
            <person name="Clum A."/>
            <person name="Coughlan A.Y."/>
            <person name="Deshpande S."/>
            <person name="Douglass A.P."/>
            <person name="Hanson S.J."/>
            <person name="Klenk H.-P."/>
            <person name="LaButti K.M."/>
            <person name="Lapidus A."/>
            <person name="Lindquist E.A."/>
            <person name="Lipzen A.M."/>
            <person name="Meier-Kolthoff J.P."/>
            <person name="Ohm R.A."/>
            <person name="Otillar R.P."/>
            <person name="Pangilinan J.L."/>
            <person name="Peng Y."/>
            <person name="Rokas A."/>
            <person name="Rosa C.A."/>
            <person name="Scheuner C."/>
            <person name="Sibirny A.A."/>
            <person name="Slot J.C."/>
            <person name="Stielow J.B."/>
            <person name="Sun H."/>
            <person name="Kurtzman C.P."/>
            <person name="Blackwell M."/>
            <person name="Grigoriev I.V."/>
            <person name="Jeffries T.W."/>
        </authorList>
    </citation>
    <scope>NUCLEOTIDE SEQUENCE [LARGE SCALE GENOMIC DNA]</scope>
    <source>
        <strain evidence="8">ATCC 18201 / CBS 1600 / BCRC 20928 / JCM 3617 / NBRC 0987 / NRRL Y-1542</strain>
        <strain evidence="6">NRRL Y-1542</strain>
    </source>
</reference>
<accession>A0A1E4S8U9</accession>
<feature type="domain" description="Rapamycin-insensitive companion of mTOR middle" evidence="2">
    <location>
        <begin position="456"/>
        <end position="681"/>
    </location>
</feature>
<evidence type="ECO:0000259" key="3">
    <source>
        <dbReference type="SMART" id="SM01308"/>
    </source>
</evidence>
<dbReference type="InterPro" id="IPR028267">
    <property type="entry name" value="Pianissimo_N"/>
</dbReference>
<keyword evidence="8" id="KW-1185">Reference proteome</keyword>
<dbReference type="EMBL" id="CDQK01000001">
    <property type="protein sequence ID" value="CEP20634.1"/>
    <property type="molecule type" value="Genomic_DNA"/>
</dbReference>
<dbReference type="STRING" id="983966.A0A0H5CAH1"/>
<evidence type="ECO:0000259" key="2">
    <source>
        <dbReference type="SMART" id="SM01307"/>
    </source>
</evidence>
<reference evidence="7" key="2">
    <citation type="journal article" date="2015" name="J. Biotechnol.">
        <title>The structure of the Cyberlindnera jadinii genome and its relation to Candida utilis analyzed by the occurrence of single nucleotide polymorphisms.</title>
        <authorList>
            <person name="Rupp O."/>
            <person name="Brinkrolf K."/>
            <person name="Buerth C."/>
            <person name="Kunigo M."/>
            <person name="Schneider J."/>
            <person name="Jaenicke S."/>
            <person name="Goesmann A."/>
            <person name="Puehler A."/>
            <person name="Jaeger K.-E."/>
            <person name="Ernst J.F."/>
        </authorList>
    </citation>
    <scope>NUCLEOTIDE SEQUENCE [LARGE SCALE GENOMIC DNA]</scope>
    <source>
        <strain evidence="7">ATCC 18201 / CBS 1600 / BCRC 20928 / JCM 3617 / NBRC 0987 / NRRL Y-1542</strain>
    </source>
</reference>
<evidence type="ECO:0000313" key="8">
    <source>
        <dbReference type="Proteomes" id="UP000094389"/>
    </source>
</evidence>
<dbReference type="OrthoDB" id="271111at2759"/>
<dbReference type="InterPro" id="IPR016024">
    <property type="entry name" value="ARM-type_fold"/>
</dbReference>
<dbReference type="SMART" id="SM01307">
    <property type="entry name" value="RICTOR_M"/>
    <property type="match status" value="1"/>
</dbReference>
<proteinExistence type="inferred from homology"/>
<sequence>MSLSDGLEDHIEIPSSDEGFTASPTFAVTDLLTSLGERTQDAEYLVTKGNDLILLLQKFPYIKEDLILSAFGHKLQTLLTHPKKEVVATGYRICRYVVFDVASLQGLISLKLDVLMIISLAKGSHHDIEREQAIKLLRAFFDIPNGAKEITRGLANAVLAIAEQVDDKMRKLCIETSCEICLLRPDLIRPHSIVQFILDGPFELSSMCATTIVSLLNTQEGRKHIELQDMQKIISPFTEFPVKGHLNNDQIQTSAYVISRFLKNLAGLHGFCMDDFKPLRELIACLSFPVNGVVSKLLDLFLDLLMVRPLSKKPITQPTKTVIVPLKLENQFVLSNHYLALIVTILFRCGIVPQLLGILETSKDEGNCTKAGCMLAELANIKTNLVPEEFSIDDSAEIMVNFNSTDSNNGRPEYILERLTRKSYKGRTNLGLQNVKISENFTKISKSSKNNFSYYADETRLRQMISDSKVLSSKKFVEWDCDILTELFQGPFMNGKRLDDINRTTKFLKRLLSFYRPFKHKFSATKRTKSSVRFIKLGCDIITCLLSSHQGVLILKENKIVPQIAECLAQLDPYSGFYAKDQIFSKARLESTLTSGYFTILGKISSYENGLKLMEQWKIFSIIHHISDDPFRREDLIIMFMNEMSYDSPGQLRVLLSKFLHSENKKIKVSATNLLRTLIRNEETRDFACELLVEQLYEQDKDVCSIVISVLSEYCDESARHMDQIINLNPSVNILKLYSSGRDSLLMKFLSTSSGFEYLHHNGFIDQEFDSWVSGEKYIDYALEVDRLLMKMDKDWDDPLVSPSVSLPPNLFGELIKTEEGFSVIVQSGVLTDFVNMVRFYATSIGKTQPTTIDYLRLKACLWSIGLMSTSDLGIETLDVNGCIEDIVQIAYNSPLIDLRGIAFYVLGLISRNMQGVEVLDEYSWCSKLDVYQKSIGISVPKDTQKFIGFNHDEIASNEIIDFNIFNEIDSEDMILTKLVKIVADLCNHVYLNSASKELTTFTKQHPECFEDPDVFYLVLQYFEMYKYRQTVRKFIIEAFTESSRLLETIVKRDKKRMKELLRT</sequence>
<dbReference type="InterPro" id="IPR028268">
    <property type="entry name" value="Pianissimo_fam"/>
</dbReference>
<dbReference type="GO" id="GO:0031932">
    <property type="term" value="C:TORC2 complex"/>
    <property type="evidence" value="ECO:0007669"/>
    <property type="project" value="InterPro"/>
</dbReference>
<evidence type="ECO:0000313" key="7">
    <source>
        <dbReference type="Proteomes" id="UP000038830"/>
    </source>
</evidence>
<dbReference type="PANTHER" id="PTHR13298:SF11">
    <property type="entry name" value="RAPAMYCIN-INSENSITIVE COMPANION OF MTOR"/>
    <property type="match status" value="1"/>
</dbReference>
<name>A0A0H5CAH1_CYBJN</name>
<dbReference type="Pfam" id="PF14664">
    <property type="entry name" value="RICTOR_N"/>
    <property type="match status" value="1"/>
</dbReference>
<evidence type="ECO:0008006" key="9">
    <source>
        <dbReference type="Google" id="ProtNLM"/>
    </source>
</evidence>
<dbReference type="SMART" id="SM01308">
    <property type="entry name" value="RICTOR_N"/>
    <property type="match status" value="1"/>
</dbReference>
<comment type="similarity">
    <text evidence="1">Belongs to the RICTOR family.</text>
</comment>
<evidence type="ECO:0000313" key="5">
    <source>
        <dbReference type="EMBL" id="CEP20634.1"/>
    </source>
</evidence>
<dbReference type="Pfam" id="PF14666">
    <property type="entry name" value="RICTOR_M"/>
    <property type="match status" value="1"/>
</dbReference>
<dbReference type="InterPro" id="IPR029453">
    <property type="entry name" value="Rictor_IV"/>
</dbReference>
<reference evidence="5" key="1">
    <citation type="submission" date="2014-12" db="EMBL/GenBank/DDBJ databases">
        <authorList>
            <person name="Jaenicke S."/>
        </authorList>
    </citation>
    <scope>NUCLEOTIDE SEQUENCE [LARGE SCALE GENOMIC DNA]</scope>
    <source>
        <strain evidence="5">CBS1600</strain>
    </source>
</reference>
<dbReference type="PANTHER" id="PTHR13298">
    <property type="entry name" value="CYTOSOLIC REGULATOR PIANISSIMO"/>
    <property type="match status" value="1"/>
</dbReference>
<evidence type="ECO:0000259" key="4">
    <source>
        <dbReference type="SMART" id="SM01310"/>
    </source>
</evidence>
<dbReference type="InterPro" id="IPR029452">
    <property type="entry name" value="RICTOR_V"/>
</dbReference>
<dbReference type="SMART" id="SM01303">
    <property type="entry name" value="RasGEF_N_2"/>
    <property type="match status" value="1"/>
</dbReference>
<feature type="domain" description="Rapamycin-insensitive companion of mTOR N-terminal" evidence="3">
    <location>
        <begin position="46"/>
        <end position="387"/>
    </location>
</feature>
<dbReference type="Pfam" id="PF14663">
    <property type="entry name" value="RasGEF_N_2"/>
    <property type="match status" value="1"/>
</dbReference>
<evidence type="ECO:0000256" key="1">
    <source>
        <dbReference type="ARBA" id="ARBA00008878"/>
    </source>
</evidence>
<organism evidence="5 7">
    <name type="scientific">Cyberlindnera jadinii (strain ATCC 18201 / CBS 1600 / BCRC 20928 / JCM 3617 / NBRC 0987 / NRRL Y-1542)</name>
    <name type="common">Torula yeast</name>
    <name type="synonym">Candida utilis</name>
    <dbReference type="NCBI Taxonomy" id="983966"/>
    <lineage>
        <taxon>Eukaryota</taxon>
        <taxon>Fungi</taxon>
        <taxon>Dikarya</taxon>
        <taxon>Ascomycota</taxon>
        <taxon>Saccharomycotina</taxon>
        <taxon>Saccharomycetes</taxon>
        <taxon>Phaffomycetales</taxon>
        <taxon>Phaffomycetaceae</taxon>
        <taxon>Cyberlindnera</taxon>
    </lineage>
</organism>
<dbReference type="AlphaFoldDB" id="A0A0H5CAH1"/>
<accession>A0A0H5CAH1</accession>
<evidence type="ECO:0000313" key="6">
    <source>
        <dbReference type="EMBL" id="ODV75931.1"/>
    </source>
</evidence>
<dbReference type="OMA" id="EIRIHAT"/>